<evidence type="ECO:0000313" key="2">
    <source>
        <dbReference type="Proteomes" id="UP001176846"/>
    </source>
</evidence>
<proteinExistence type="predicted"/>
<evidence type="ECO:0000313" key="1">
    <source>
        <dbReference type="EMBL" id="MEC6056452.1"/>
    </source>
</evidence>
<protein>
    <submittedName>
        <fullName evidence="1">Uncharacterized protein</fullName>
    </submittedName>
</protein>
<dbReference type="EMBL" id="JARTTN020000001">
    <property type="protein sequence ID" value="MEC6056452.1"/>
    <property type="molecule type" value="Genomic_DNA"/>
</dbReference>
<name>A0AAW9PD90_KLEVA</name>
<dbReference type="Proteomes" id="UP001176846">
    <property type="component" value="Unassembled WGS sequence"/>
</dbReference>
<organism evidence="1 2">
    <name type="scientific">Klebsiella variicola</name>
    <dbReference type="NCBI Taxonomy" id="244366"/>
    <lineage>
        <taxon>Bacteria</taxon>
        <taxon>Pseudomonadati</taxon>
        <taxon>Pseudomonadota</taxon>
        <taxon>Gammaproteobacteria</taxon>
        <taxon>Enterobacterales</taxon>
        <taxon>Enterobacteriaceae</taxon>
        <taxon>Klebsiella/Raoultella group</taxon>
        <taxon>Klebsiella</taxon>
        <taxon>Klebsiella pneumoniae complex</taxon>
    </lineage>
</organism>
<dbReference type="AlphaFoldDB" id="A0AAW9PD90"/>
<gene>
    <name evidence="1" type="ORF">QAB22_007750</name>
</gene>
<sequence>MSNLTANNQRSQLRALPVRGGKGVIAYCYAVRIPGGWAQVNHSFTEWAVGDFIAKGGKPNDAADQ</sequence>
<dbReference type="RefSeq" id="WP_074192422.1">
    <property type="nucleotide sequence ID" value="NZ_CAKLOR010000001.1"/>
</dbReference>
<reference evidence="1" key="2">
    <citation type="submission" date="2024-01" db="EMBL/GenBank/DDBJ databases">
        <authorList>
            <person name="Macesic N."/>
        </authorList>
    </citation>
    <scope>NUCLEOTIDE SEQUENCE</scope>
    <source>
        <strain evidence="1">CPO071</strain>
    </source>
</reference>
<reference evidence="1" key="1">
    <citation type="journal article" date="2023" name="Nat. Commun.">
        <title>Genomic dissection of endemic carbapenem resistance reveals metallo-beta-lactamase dissemination through clonal, plasmid and integron transfer.</title>
        <authorList>
            <person name="Macesic N."/>
            <person name="Hawkey J."/>
            <person name="Vezina B."/>
            <person name="Wisniewski J.A."/>
            <person name="Cottingham H."/>
            <person name="Blakeway L.V."/>
            <person name="Harshegyi T."/>
            <person name="Pragastis K."/>
            <person name="Badoordeen G.Z."/>
            <person name="Dennison A."/>
            <person name="Spelman D.W."/>
            <person name="Jenney A.W.J."/>
            <person name="Peleg A.Y."/>
        </authorList>
    </citation>
    <scope>NUCLEOTIDE SEQUENCE</scope>
    <source>
        <strain evidence="1">CPO071</strain>
    </source>
</reference>
<comment type="caution">
    <text evidence="1">The sequence shown here is derived from an EMBL/GenBank/DDBJ whole genome shotgun (WGS) entry which is preliminary data.</text>
</comment>
<accession>A0AAW9PD90</accession>